<accession>A0A4U5TP49</accession>
<evidence type="ECO:0000259" key="2">
    <source>
        <dbReference type="PROSITE" id="PS51178"/>
    </source>
</evidence>
<dbReference type="PROSITE" id="PS51178">
    <property type="entry name" value="PASTA"/>
    <property type="match status" value="1"/>
</dbReference>
<sequence>MSFFKFLLSKTFFKNLIIAVFVSFAIIVGLFYWLNYYTNHNDYIEVPDLSKLEMDIVEKKLDQMGLRYVIMDSTAYNPEYPSFSVVDQNPKPGQSVKENRKIYLTINPKDFAFVNIPDNIIGNTKRQVLPTLQSLGFKIGKISTKPDIARDVVLELKQDDKVLKPGDKLKKTSVIDIVVGDGSLNYLESNSSKSSKDEE</sequence>
<dbReference type="CDD" id="cd06577">
    <property type="entry name" value="PASTA_pknB"/>
    <property type="match status" value="2"/>
</dbReference>
<reference evidence="3 4" key="1">
    <citation type="submission" date="2019-04" db="EMBL/GenBank/DDBJ databases">
        <title>Psychroflexus halotolerans sp. nov., isolated from a marine solar saltern.</title>
        <authorList>
            <person name="Feng X."/>
        </authorList>
    </citation>
    <scope>NUCLEOTIDE SEQUENCE [LARGE SCALE GENOMIC DNA]</scope>
    <source>
        <strain evidence="3 4">WDS2C27</strain>
    </source>
</reference>
<feature type="domain" description="PASTA" evidence="2">
    <location>
        <begin position="40"/>
        <end position="108"/>
    </location>
</feature>
<dbReference type="Gene3D" id="3.30.10.20">
    <property type="match status" value="2"/>
</dbReference>
<comment type="caution">
    <text evidence="3">The sequence shown here is derived from an EMBL/GenBank/DDBJ whole genome shotgun (WGS) entry which is preliminary data.</text>
</comment>
<dbReference type="RefSeq" id="WP_138932531.1">
    <property type="nucleotide sequence ID" value="NZ_SWMU01000004.1"/>
</dbReference>
<dbReference type="OrthoDB" id="9803895at2"/>
<keyword evidence="4" id="KW-1185">Reference proteome</keyword>
<name>A0A4U5TP49_9FLAO</name>
<dbReference type="Proteomes" id="UP000306552">
    <property type="component" value="Unassembled WGS sequence"/>
</dbReference>
<evidence type="ECO:0000313" key="3">
    <source>
        <dbReference type="EMBL" id="TKS55703.1"/>
    </source>
</evidence>
<protein>
    <submittedName>
        <fullName evidence="3">PASTA domain-containing protein</fullName>
    </submittedName>
</protein>
<dbReference type="Pfam" id="PF03793">
    <property type="entry name" value="PASTA"/>
    <property type="match status" value="1"/>
</dbReference>
<dbReference type="InterPro" id="IPR005543">
    <property type="entry name" value="PASTA_dom"/>
</dbReference>
<keyword evidence="1" id="KW-1133">Transmembrane helix</keyword>
<dbReference type="EMBL" id="SWMU01000004">
    <property type="protein sequence ID" value="TKS55703.1"/>
    <property type="molecule type" value="Genomic_DNA"/>
</dbReference>
<feature type="transmembrane region" description="Helical" evidence="1">
    <location>
        <begin position="12"/>
        <end position="34"/>
    </location>
</feature>
<keyword evidence="1" id="KW-0812">Transmembrane</keyword>
<dbReference type="SUPFAM" id="SSF54184">
    <property type="entry name" value="Penicillin-binding protein 2x (pbp-2x), c-terminal domain"/>
    <property type="match status" value="1"/>
</dbReference>
<evidence type="ECO:0000256" key="1">
    <source>
        <dbReference type="SAM" id="Phobius"/>
    </source>
</evidence>
<keyword evidence="1" id="KW-0472">Membrane</keyword>
<dbReference type="SMART" id="SM00740">
    <property type="entry name" value="PASTA"/>
    <property type="match status" value="2"/>
</dbReference>
<proteinExistence type="predicted"/>
<dbReference type="AlphaFoldDB" id="A0A4U5TP49"/>
<gene>
    <name evidence="3" type="ORF">FCN74_10385</name>
</gene>
<organism evidence="3 4">
    <name type="scientific">Mesohalobacter halotolerans</name>
    <dbReference type="NCBI Taxonomy" id="1883405"/>
    <lineage>
        <taxon>Bacteria</taxon>
        <taxon>Pseudomonadati</taxon>
        <taxon>Bacteroidota</taxon>
        <taxon>Flavobacteriia</taxon>
        <taxon>Flavobacteriales</taxon>
        <taxon>Flavobacteriaceae</taxon>
        <taxon>Mesohalobacter</taxon>
    </lineage>
</organism>
<evidence type="ECO:0000313" key="4">
    <source>
        <dbReference type="Proteomes" id="UP000306552"/>
    </source>
</evidence>